<dbReference type="PANTHER" id="PTHR33096">
    <property type="entry name" value="CXC2 DOMAIN-CONTAINING PROTEIN"/>
    <property type="match status" value="1"/>
</dbReference>
<organism evidence="1 2">
    <name type="scientific">Suillus plorans</name>
    <dbReference type="NCBI Taxonomy" id="116603"/>
    <lineage>
        <taxon>Eukaryota</taxon>
        <taxon>Fungi</taxon>
        <taxon>Dikarya</taxon>
        <taxon>Basidiomycota</taxon>
        <taxon>Agaricomycotina</taxon>
        <taxon>Agaricomycetes</taxon>
        <taxon>Agaricomycetidae</taxon>
        <taxon>Boletales</taxon>
        <taxon>Suillineae</taxon>
        <taxon>Suillaceae</taxon>
        <taxon>Suillus</taxon>
    </lineage>
</organism>
<sequence length="712" mass="80833">MSAEERQRLKALADQWAHSSPNAFDTCDNNVMDFKNILTGAHPIDISHAGDAENVLLTIASTDRFVASALIHHGVIPCSPISPSVAISIDALELYCVARLHNPHFSIQAYVKSICDLHGTIFHRYLSHQFLIAFNLYLHIHTHVNSLVDIALGRNAVDWHLKNTCPCCTYELEDDAPMSFKLLYAMDGNDSLKRVSHQLMGTNGDHTGPSIELPTTQRGPTDDENLCAGHWKNMDEDKTKKTWGVYDETGIFIAVCQHGFYLLIADMVQSGERAKYPLAVVAKLLNSFGAGLGGGYDIGCQFKTTLDNSILGPQARALHHSCLVGAFHGYAHQRICQLDHLATYVEGLGLEDLETCERTFSKSNALASTIRYASVFHRQQLISVYFQHNDEFDVYPNLRNFLYNHYRQALDILENSQINLSRVMQDLNITDVSMFNQWITDEKEYLQGLKSEPEQETLQMEYWQKLIHLAASQSNMDTMRSIWTSSTPSSTSFCASDAATTRRLKMTRRHALENFEKDLQVVQDLESKLRVTQCWIPSTPKWEDVGQLVAMRKYQHALDALEGLVVACIFELTKLNRSGTSYKLRKHIAKALQTRSSTIRSAFDRYNAAALSLMPPCRTLRWDEVIEYVFLADFNLLRDARQDISQRPWATPAAHQATDLYFKMCHAKEEVLHLNNKIRRLVTYIHNEEHYLQDCYTQLEPSCPALAHQISL</sequence>
<evidence type="ECO:0000313" key="2">
    <source>
        <dbReference type="Proteomes" id="UP000719766"/>
    </source>
</evidence>
<dbReference type="PANTHER" id="PTHR33096:SF1">
    <property type="entry name" value="CXC1-LIKE CYSTEINE CLUSTER ASSOCIATED WITH KDZ TRANSPOSASES DOMAIN-CONTAINING PROTEIN"/>
    <property type="match status" value="1"/>
</dbReference>
<accession>A0A9P7J9P5</accession>
<gene>
    <name evidence="1" type="ORF">HD556DRAFT_1428189</name>
</gene>
<dbReference type="InterPro" id="IPR040521">
    <property type="entry name" value="KDZ"/>
</dbReference>
<name>A0A9P7J9P5_9AGAM</name>
<evidence type="ECO:0000313" key="1">
    <source>
        <dbReference type="EMBL" id="KAG1809975.1"/>
    </source>
</evidence>
<keyword evidence="2" id="KW-1185">Reference proteome</keyword>
<dbReference type="AlphaFoldDB" id="A0A9P7J9P5"/>
<evidence type="ECO:0008006" key="3">
    <source>
        <dbReference type="Google" id="ProtNLM"/>
    </source>
</evidence>
<dbReference type="Pfam" id="PF18758">
    <property type="entry name" value="KDZ"/>
    <property type="match status" value="1"/>
</dbReference>
<dbReference type="GeneID" id="64598455"/>
<proteinExistence type="predicted"/>
<protein>
    <recommendedName>
        <fullName evidence="3">CxC2-like cysteine cluster KDZ transposase-associated domain-containing protein</fullName>
    </recommendedName>
</protein>
<dbReference type="OrthoDB" id="3246730at2759"/>
<comment type="caution">
    <text evidence="1">The sequence shown here is derived from an EMBL/GenBank/DDBJ whole genome shotgun (WGS) entry which is preliminary data.</text>
</comment>
<dbReference type="Proteomes" id="UP000719766">
    <property type="component" value="Unassembled WGS sequence"/>
</dbReference>
<dbReference type="EMBL" id="JABBWE010000001">
    <property type="protein sequence ID" value="KAG1809975.1"/>
    <property type="molecule type" value="Genomic_DNA"/>
</dbReference>
<reference evidence="1" key="1">
    <citation type="journal article" date="2020" name="New Phytol.">
        <title>Comparative genomics reveals dynamic genome evolution in host specialist ectomycorrhizal fungi.</title>
        <authorList>
            <person name="Lofgren L.A."/>
            <person name="Nguyen N.H."/>
            <person name="Vilgalys R."/>
            <person name="Ruytinx J."/>
            <person name="Liao H.L."/>
            <person name="Branco S."/>
            <person name="Kuo A."/>
            <person name="LaButti K."/>
            <person name="Lipzen A."/>
            <person name="Andreopoulos W."/>
            <person name="Pangilinan J."/>
            <person name="Riley R."/>
            <person name="Hundley H."/>
            <person name="Na H."/>
            <person name="Barry K."/>
            <person name="Grigoriev I.V."/>
            <person name="Stajich J.E."/>
            <person name="Kennedy P.G."/>
        </authorList>
    </citation>
    <scope>NUCLEOTIDE SEQUENCE</scope>
    <source>
        <strain evidence="1">S12</strain>
    </source>
</reference>
<dbReference type="RefSeq" id="XP_041167640.1">
    <property type="nucleotide sequence ID" value="XM_041304691.1"/>
</dbReference>